<dbReference type="InterPro" id="IPR020449">
    <property type="entry name" value="Tscrpt_reg_AraC-type_HTH"/>
</dbReference>
<evidence type="ECO:0000313" key="5">
    <source>
        <dbReference type="EMBL" id="MBT2186078.1"/>
    </source>
</evidence>
<sequence length="336" mass="37450">METMQVTSSTVPDPKQRIGVISEMISETFFSHWHAGSIDGNEPQADIQASHALGMRLSHARMSALTLRNRADVSSENLKFYAYVTNQSQSVKLTDTAALHLPPQELLILSSDMPCEIVNPKAYTTTSLVIDAELFKEFVPDHQGLIAQRLSYPFGLRELLHSTLDTCIAISAAGKFAEVGPQIVRSFLEMLSVVAVQKPELPISPASTSLDIRRGQVKAFIERYYTQPDLTIAEIAHRLQLTPRYVQLAFEGQGTTPSEYLRQCRLEGSARQLRDPRCSHRSVTDIAFSNGFNSSSHFSTEFRRSFGMTPRTWRTESAAMLPSDLSRYFVDCGQAA</sequence>
<evidence type="ECO:0000313" key="6">
    <source>
        <dbReference type="Proteomes" id="UP001138757"/>
    </source>
</evidence>
<dbReference type="InterPro" id="IPR050204">
    <property type="entry name" value="AraC_XylS_family_regulators"/>
</dbReference>
<dbReference type="InterPro" id="IPR018062">
    <property type="entry name" value="HTH_AraC-typ_CS"/>
</dbReference>
<dbReference type="PANTHER" id="PTHR46796:SF6">
    <property type="entry name" value="ARAC SUBFAMILY"/>
    <property type="match status" value="1"/>
</dbReference>
<accession>A0A9X1DA39</accession>
<organism evidence="5 6">
    <name type="scientific">Sphingobium nicotianae</name>
    <dbReference type="NCBI Taxonomy" id="2782607"/>
    <lineage>
        <taxon>Bacteria</taxon>
        <taxon>Pseudomonadati</taxon>
        <taxon>Pseudomonadota</taxon>
        <taxon>Alphaproteobacteria</taxon>
        <taxon>Sphingomonadales</taxon>
        <taxon>Sphingomonadaceae</taxon>
        <taxon>Sphingobium</taxon>
    </lineage>
</organism>
<comment type="caution">
    <text evidence="5">The sequence shown here is derived from an EMBL/GenBank/DDBJ whole genome shotgun (WGS) entry which is preliminary data.</text>
</comment>
<proteinExistence type="predicted"/>
<reference evidence="5" key="1">
    <citation type="submission" date="2021-05" db="EMBL/GenBank/DDBJ databases">
        <title>Genome of Sphingobium sp. strain.</title>
        <authorList>
            <person name="Fan R."/>
        </authorList>
    </citation>
    <scope>NUCLEOTIDE SEQUENCE</scope>
    <source>
        <strain evidence="5">H33</strain>
    </source>
</reference>
<keyword evidence="1" id="KW-0805">Transcription regulation</keyword>
<dbReference type="SUPFAM" id="SSF46689">
    <property type="entry name" value="Homeodomain-like"/>
    <property type="match status" value="1"/>
</dbReference>
<protein>
    <submittedName>
        <fullName evidence="5">Helix-turn-helix transcriptional regulator</fullName>
    </submittedName>
</protein>
<dbReference type="InterPro" id="IPR018060">
    <property type="entry name" value="HTH_AraC"/>
</dbReference>
<dbReference type="EMBL" id="JAHGAW010000002">
    <property type="protein sequence ID" value="MBT2186078.1"/>
    <property type="molecule type" value="Genomic_DNA"/>
</dbReference>
<feature type="domain" description="HTH araC/xylS-type" evidence="4">
    <location>
        <begin position="215"/>
        <end position="316"/>
    </location>
</feature>
<dbReference type="Pfam" id="PF12833">
    <property type="entry name" value="HTH_18"/>
    <property type="match status" value="1"/>
</dbReference>
<evidence type="ECO:0000256" key="1">
    <source>
        <dbReference type="ARBA" id="ARBA00023015"/>
    </source>
</evidence>
<dbReference type="PROSITE" id="PS00041">
    <property type="entry name" value="HTH_ARAC_FAMILY_1"/>
    <property type="match status" value="1"/>
</dbReference>
<dbReference type="PRINTS" id="PR00032">
    <property type="entry name" value="HTHARAC"/>
</dbReference>
<dbReference type="RefSeq" id="WP_214621821.1">
    <property type="nucleotide sequence ID" value="NZ_JAHGAW010000002.1"/>
</dbReference>
<evidence type="ECO:0000256" key="3">
    <source>
        <dbReference type="ARBA" id="ARBA00023163"/>
    </source>
</evidence>
<dbReference type="SMART" id="SM00342">
    <property type="entry name" value="HTH_ARAC"/>
    <property type="match status" value="1"/>
</dbReference>
<dbReference type="GO" id="GO:0003700">
    <property type="term" value="F:DNA-binding transcription factor activity"/>
    <property type="evidence" value="ECO:0007669"/>
    <property type="project" value="InterPro"/>
</dbReference>
<dbReference type="InterPro" id="IPR009057">
    <property type="entry name" value="Homeodomain-like_sf"/>
</dbReference>
<dbReference type="GO" id="GO:0043565">
    <property type="term" value="F:sequence-specific DNA binding"/>
    <property type="evidence" value="ECO:0007669"/>
    <property type="project" value="InterPro"/>
</dbReference>
<dbReference type="Gene3D" id="1.10.10.60">
    <property type="entry name" value="Homeodomain-like"/>
    <property type="match status" value="1"/>
</dbReference>
<dbReference type="PROSITE" id="PS01124">
    <property type="entry name" value="HTH_ARAC_FAMILY_2"/>
    <property type="match status" value="1"/>
</dbReference>
<gene>
    <name evidence="5" type="ORF">KK488_03880</name>
</gene>
<dbReference type="PANTHER" id="PTHR46796">
    <property type="entry name" value="HTH-TYPE TRANSCRIPTIONAL ACTIVATOR RHAS-RELATED"/>
    <property type="match status" value="1"/>
</dbReference>
<evidence type="ECO:0000256" key="2">
    <source>
        <dbReference type="ARBA" id="ARBA00023125"/>
    </source>
</evidence>
<dbReference type="Proteomes" id="UP001138757">
    <property type="component" value="Unassembled WGS sequence"/>
</dbReference>
<dbReference type="AlphaFoldDB" id="A0A9X1DA39"/>
<evidence type="ECO:0000259" key="4">
    <source>
        <dbReference type="PROSITE" id="PS01124"/>
    </source>
</evidence>
<keyword evidence="3" id="KW-0804">Transcription</keyword>
<keyword evidence="6" id="KW-1185">Reference proteome</keyword>
<name>A0A9X1DA39_9SPHN</name>
<keyword evidence="2" id="KW-0238">DNA-binding</keyword>